<protein>
    <submittedName>
        <fullName evidence="1">SFRICE_021447</fullName>
    </submittedName>
</protein>
<accession>A0A2H1WT16</accession>
<gene>
    <name evidence="1" type="ORF">SFRICE_021447</name>
</gene>
<evidence type="ECO:0000313" key="1">
    <source>
        <dbReference type="EMBL" id="SOQ56209.1"/>
    </source>
</evidence>
<proteinExistence type="predicted"/>
<organism evidence="1">
    <name type="scientific">Spodoptera frugiperda</name>
    <name type="common">Fall armyworm</name>
    <dbReference type="NCBI Taxonomy" id="7108"/>
    <lineage>
        <taxon>Eukaryota</taxon>
        <taxon>Metazoa</taxon>
        <taxon>Ecdysozoa</taxon>
        <taxon>Arthropoda</taxon>
        <taxon>Hexapoda</taxon>
        <taxon>Insecta</taxon>
        <taxon>Pterygota</taxon>
        <taxon>Neoptera</taxon>
        <taxon>Endopterygota</taxon>
        <taxon>Lepidoptera</taxon>
        <taxon>Glossata</taxon>
        <taxon>Ditrysia</taxon>
        <taxon>Noctuoidea</taxon>
        <taxon>Noctuidae</taxon>
        <taxon>Amphipyrinae</taxon>
        <taxon>Spodoptera</taxon>
    </lineage>
</organism>
<dbReference type="EMBL" id="ODYU01010852">
    <property type="protein sequence ID" value="SOQ56209.1"/>
    <property type="molecule type" value="Genomic_DNA"/>
</dbReference>
<dbReference type="AlphaFoldDB" id="A0A2H1WT16"/>
<name>A0A2H1WT16_SPOFR</name>
<sequence>MTISLSIVQSVIAFVSNKTKDWFACNTSGVTGVYGRRPLLTIRYCGRINTKVLKAKMIIPMYCILFETYLHIATQNAGASVYPLGSPQLRIRYQPYWAPFVVFSTSFKPWQILIHEQHSARHDGAIVALLLSQLARQTVTNTDRLVVSNRRCQWHRCTPIVHNKRYTTQVVSRRFSGRPWYHSGLAGPFVPKLGSTTLLRYLIKL</sequence>
<reference evidence="1" key="1">
    <citation type="submission" date="2016-07" db="EMBL/GenBank/DDBJ databases">
        <authorList>
            <person name="Bretaudeau A."/>
        </authorList>
    </citation>
    <scope>NUCLEOTIDE SEQUENCE</scope>
    <source>
        <strain evidence="1">Rice</strain>
        <tissue evidence="1">Whole body</tissue>
    </source>
</reference>